<dbReference type="EMBL" id="CP022572">
    <property type="protein sequence ID" value="AZU60919.1"/>
    <property type="molecule type" value="Genomic_DNA"/>
</dbReference>
<dbReference type="Gene3D" id="1.10.10.2840">
    <property type="entry name" value="PucR C-terminal helix-turn-helix domain"/>
    <property type="match status" value="1"/>
</dbReference>
<dbReference type="OrthoDB" id="143422at2"/>
<dbReference type="InterPro" id="IPR029016">
    <property type="entry name" value="GAF-like_dom_sf"/>
</dbReference>
<sequence>MEKSQQITSIIESIRSITSSLEVNEVLNNIVTHALHVISAADAGYVQLYNEETKELFVKSAIGFTEKLQEIKIKIGESITGKVFSSGKPVIYYSRSEIYEGMATISKQNLDYIEDASDHLMLKALISVPLIVKGRSIGVMTVLQHKNRGKLSEEDLQLLEGFAAQAAIAIHNARLFKEKNEQLAEITKLTKTLEEKNNILIKRAQIHETLTRISLQNKSMESIIPELNRMMNREIFFFDNLDSKLYPKKTISYPYLSNEEFSAIIRTKNWPFFIEIYEQREITYYVYPVLSDRVSLGCIIIPLDIPISHQDKMTIEQASSILALELTKQKTQAEVYYKKTHEAFNDMVKCKDDYLLAVKGESLGIKTNSHFAVLLIEIISYSDLQILEAVIHRFISRMKRRLPEQGTLIFGFHNKITLLFSTKQPKEIDALTESLDSLLFRRGNQEEITMHAGISTTYQGIEFVSKCCDEAAKSLSFSINRQKTGIMNYKKMGINRLFLTLPSPEIERFIEDILAPLRTEKAQNNELEKTLFTYIKLNHSISETAETLHIHKNTLYHRIKRIEELLNLQLNNPDDYLQILLAHHLHENFTER</sequence>
<gene>
    <name evidence="3" type="ORF">CHR53_06340</name>
</gene>
<dbReference type="InterPro" id="IPR051448">
    <property type="entry name" value="CdaR-like_regulators"/>
</dbReference>
<dbReference type="KEGG" id="nmk:CHR53_06340"/>
<comment type="similarity">
    <text evidence="1">Belongs to the CdaR family.</text>
</comment>
<dbReference type="InterPro" id="IPR025736">
    <property type="entry name" value="PucR_C-HTH_dom"/>
</dbReference>
<dbReference type="Pfam" id="PF13556">
    <property type="entry name" value="HTH_30"/>
    <property type="match status" value="1"/>
</dbReference>
<evidence type="ECO:0000256" key="1">
    <source>
        <dbReference type="ARBA" id="ARBA00006754"/>
    </source>
</evidence>
<feature type="domain" description="GAF" evidence="2">
    <location>
        <begin position="22"/>
        <end position="180"/>
    </location>
</feature>
<keyword evidence="4" id="KW-1185">Reference proteome</keyword>
<dbReference type="Pfam" id="PF17853">
    <property type="entry name" value="GGDEF_2"/>
    <property type="match status" value="1"/>
</dbReference>
<dbReference type="Gene3D" id="3.30.450.40">
    <property type="match status" value="1"/>
</dbReference>
<dbReference type="Proteomes" id="UP000282892">
    <property type="component" value="Chromosome"/>
</dbReference>
<dbReference type="InterPro" id="IPR041522">
    <property type="entry name" value="CdaR_GGDEF"/>
</dbReference>
<dbReference type="InterPro" id="IPR003018">
    <property type="entry name" value="GAF"/>
</dbReference>
<protein>
    <recommendedName>
        <fullName evidence="2">GAF domain-containing protein</fullName>
    </recommendedName>
</protein>
<name>A0A3Q9QTC9_9BACI</name>
<reference evidence="3 4" key="1">
    <citation type="submission" date="2017-07" db="EMBL/GenBank/DDBJ databases">
        <title>The complete genome sequence of Bacillus mesonae strain H20-5, an efficient strain improving plant abiotic stress resistance.</title>
        <authorList>
            <person name="Kim S.Y."/>
            <person name="Song H."/>
            <person name="Sang M.K."/>
            <person name="Weon H.-Y."/>
            <person name="Song J."/>
        </authorList>
    </citation>
    <scope>NUCLEOTIDE SEQUENCE [LARGE SCALE GENOMIC DNA]</scope>
    <source>
        <strain evidence="3 4">H20-5</strain>
    </source>
</reference>
<dbReference type="SMART" id="SM00065">
    <property type="entry name" value="GAF"/>
    <property type="match status" value="1"/>
</dbReference>
<dbReference type="AlphaFoldDB" id="A0A3Q9QTC9"/>
<proteinExistence type="inferred from homology"/>
<dbReference type="PANTHER" id="PTHR33744:SF1">
    <property type="entry name" value="DNA-BINDING TRANSCRIPTIONAL ACTIVATOR ADER"/>
    <property type="match status" value="1"/>
</dbReference>
<evidence type="ECO:0000313" key="4">
    <source>
        <dbReference type="Proteomes" id="UP000282892"/>
    </source>
</evidence>
<dbReference type="PANTHER" id="PTHR33744">
    <property type="entry name" value="CARBOHYDRATE DIACID REGULATOR"/>
    <property type="match status" value="1"/>
</dbReference>
<dbReference type="RefSeq" id="WP_066393793.1">
    <property type="nucleotide sequence ID" value="NZ_CP022572.1"/>
</dbReference>
<organism evidence="3 4">
    <name type="scientific">Neobacillus mesonae</name>
    <dbReference type="NCBI Taxonomy" id="1193713"/>
    <lineage>
        <taxon>Bacteria</taxon>
        <taxon>Bacillati</taxon>
        <taxon>Bacillota</taxon>
        <taxon>Bacilli</taxon>
        <taxon>Bacillales</taxon>
        <taxon>Bacillaceae</taxon>
        <taxon>Neobacillus</taxon>
    </lineage>
</organism>
<evidence type="ECO:0000259" key="2">
    <source>
        <dbReference type="SMART" id="SM00065"/>
    </source>
</evidence>
<dbReference type="Pfam" id="PF13185">
    <property type="entry name" value="GAF_2"/>
    <property type="match status" value="1"/>
</dbReference>
<dbReference type="SUPFAM" id="SSF55781">
    <property type="entry name" value="GAF domain-like"/>
    <property type="match status" value="1"/>
</dbReference>
<evidence type="ECO:0000313" key="3">
    <source>
        <dbReference type="EMBL" id="AZU60919.1"/>
    </source>
</evidence>
<dbReference type="STRING" id="1193713.GCA_001636315_03801"/>
<accession>A0A3Q9QTC9</accession>
<dbReference type="InterPro" id="IPR042070">
    <property type="entry name" value="PucR_C-HTH_sf"/>
</dbReference>